<dbReference type="InterPro" id="IPR015422">
    <property type="entry name" value="PyrdxlP-dep_Trfase_small"/>
</dbReference>
<name>A0A0X8FLD2_9LACT</name>
<dbReference type="RefSeq" id="WP_067978516.1">
    <property type="nucleotide sequence ID" value="NZ_CP014163.1"/>
</dbReference>
<dbReference type="OrthoDB" id="9802328at2"/>
<sequence length="384" mass="42242">MTNKRLANIGPSLIRSLDEKFSQIDGIIKFTLGEPDFAMPDRAKEAMKAAIDQDYSHYAHSAGTPGLRQAFANHFERHHGVELNPDQVLVTVGATEGIYASLTTLLNEGDQVLVPAPCFPLYHLAVNLAGGEVVSLDTQASNFKVTPSQLESYLSQYPHIKAIILNFPSNPTGATYSAAEIQALAQVVEKYPDLYVISDEIYADLVYGISHVSFLNYLPEQTILLSGASKSFAMTGLRVGIMYLPKDIYQATFAVHQVMVTCVATPNQMAAEVAYNECDEDLEAMRLAYQDRLNRLQSGLEEIGFEVGNPQGAFYIFPKVPVQLGMDDVEFAYDLAEKARVAVIPGQAFGPAGKGYFRMSFATSYDEIVEALDRMASYMSEKLK</sequence>
<evidence type="ECO:0000256" key="6">
    <source>
        <dbReference type="RuleBase" id="RU000481"/>
    </source>
</evidence>
<dbReference type="GO" id="GO:0008483">
    <property type="term" value="F:transaminase activity"/>
    <property type="evidence" value="ECO:0007669"/>
    <property type="project" value="UniProtKB-KW"/>
</dbReference>
<evidence type="ECO:0000256" key="5">
    <source>
        <dbReference type="ARBA" id="ARBA00022898"/>
    </source>
</evidence>
<organism evidence="8 9">
    <name type="scientific">Aerococcus urinaehominis</name>
    <dbReference type="NCBI Taxonomy" id="128944"/>
    <lineage>
        <taxon>Bacteria</taxon>
        <taxon>Bacillati</taxon>
        <taxon>Bacillota</taxon>
        <taxon>Bacilli</taxon>
        <taxon>Lactobacillales</taxon>
        <taxon>Aerococcaceae</taxon>
        <taxon>Aerococcus</taxon>
    </lineage>
</organism>
<dbReference type="Pfam" id="PF00155">
    <property type="entry name" value="Aminotran_1_2"/>
    <property type="match status" value="1"/>
</dbReference>
<dbReference type="EMBL" id="CP014163">
    <property type="protein sequence ID" value="AMB99214.1"/>
    <property type="molecule type" value="Genomic_DNA"/>
</dbReference>
<evidence type="ECO:0000313" key="9">
    <source>
        <dbReference type="Proteomes" id="UP000062260"/>
    </source>
</evidence>
<dbReference type="GO" id="GO:0006520">
    <property type="term" value="P:amino acid metabolic process"/>
    <property type="evidence" value="ECO:0007669"/>
    <property type="project" value="InterPro"/>
</dbReference>
<dbReference type="InterPro" id="IPR050596">
    <property type="entry name" value="AspAT/PAT-like"/>
</dbReference>
<proteinExistence type="inferred from homology"/>
<keyword evidence="5" id="KW-0663">Pyridoxal phosphate</keyword>
<dbReference type="Proteomes" id="UP000062260">
    <property type="component" value="Chromosome"/>
</dbReference>
<dbReference type="PANTHER" id="PTHR46383:SF3">
    <property type="entry name" value="ASPARTATE AMINOTRANSFERASE-RELATED"/>
    <property type="match status" value="1"/>
</dbReference>
<dbReference type="KEGG" id="auh:AWM75_03975"/>
<comment type="similarity">
    <text evidence="2 6">Belongs to the class-I pyridoxal-phosphate-dependent aminotransferase family.</text>
</comment>
<dbReference type="EC" id="2.6.1.-" evidence="6"/>
<protein>
    <recommendedName>
        <fullName evidence="6">Aminotransferase</fullName>
        <ecNumber evidence="6">2.6.1.-</ecNumber>
    </recommendedName>
</protein>
<dbReference type="STRING" id="128944.AWM75_03975"/>
<dbReference type="PROSITE" id="PS00105">
    <property type="entry name" value="AA_TRANSFER_CLASS_1"/>
    <property type="match status" value="1"/>
</dbReference>
<dbReference type="GO" id="GO:0030170">
    <property type="term" value="F:pyridoxal phosphate binding"/>
    <property type="evidence" value="ECO:0007669"/>
    <property type="project" value="InterPro"/>
</dbReference>
<dbReference type="InterPro" id="IPR004838">
    <property type="entry name" value="NHTrfase_class1_PyrdxlP-BS"/>
</dbReference>
<dbReference type="InterPro" id="IPR015421">
    <property type="entry name" value="PyrdxlP-dep_Trfase_major"/>
</dbReference>
<keyword evidence="9" id="KW-1185">Reference proteome</keyword>
<reference evidence="8 9" key="1">
    <citation type="journal article" date="2016" name="Genome Announc.">
        <title>Complete Genome Sequences of Aerococcus christensenii CCUG 28831T, Aerococcus sanguinicola CCUG 43001T, Aerococcus urinae CCUG 36881T, Aerococcus urinaeequi CCUG 28094T, Aerococcus urinaehominis CCUG 42038 BT, and Aerococcus viridans CCUG 4311T.</title>
        <authorList>
            <person name="Carkaci D."/>
            <person name="Dargis R."/>
            <person name="Nielsen X.C."/>
            <person name="Skovgaard O."/>
            <person name="Fuursted K."/>
            <person name="Christensen J.J."/>
        </authorList>
    </citation>
    <scope>NUCLEOTIDE SEQUENCE [LARGE SCALE GENOMIC DNA]</scope>
    <source>
        <strain evidence="8 9">CCUG42038B</strain>
    </source>
</reference>
<dbReference type="SUPFAM" id="SSF53383">
    <property type="entry name" value="PLP-dependent transferases"/>
    <property type="match status" value="1"/>
</dbReference>
<evidence type="ECO:0000256" key="4">
    <source>
        <dbReference type="ARBA" id="ARBA00022679"/>
    </source>
</evidence>
<dbReference type="AlphaFoldDB" id="A0A0X8FLD2"/>
<accession>A0A0X8FLD2</accession>
<evidence type="ECO:0000256" key="3">
    <source>
        <dbReference type="ARBA" id="ARBA00022576"/>
    </source>
</evidence>
<feature type="domain" description="Aminotransferase class I/classII large" evidence="7">
    <location>
        <begin position="27"/>
        <end position="374"/>
    </location>
</feature>
<keyword evidence="3 6" id="KW-0032">Aminotransferase</keyword>
<reference evidence="9" key="2">
    <citation type="submission" date="2016-01" db="EMBL/GenBank/DDBJ databases">
        <title>Six Aerococcus type strain genome sequencing and assembly using PacBio and Illumina Hiseq.</title>
        <authorList>
            <person name="Carkaci D."/>
            <person name="Dargis R."/>
            <person name="Nielsen X.C."/>
            <person name="Skovgaard O."/>
            <person name="Fuursted K."/>
            <person name="Christensen J.J."/>
        </authorList>
    </citation>
    <scope>NUCLEOTIDE SEQUENCE [LARGE SCALE GENOMIC DNA]</scope>
    <source>
        <strain evidence="9">CCUG42038B</strain>
    </source>
</reference>
<evidence type="ECO:0000256" key="2">
    <source>
        <dbReference type="ARBA" id="ARBA00007441"/>
    </source>
</evidence>
<comment type="cofactor">
    <cofactor evidence="1 6">
        <name>pyridoxal 5'-phosphate</name>
        <dbReference type="ChEBI" id="CHEBI:597326"/>
    </cofactor>
</comment>
<dbReference type="Gene3D" id="3.40.640.10">
    <property type="entry name" value="Type I PLP-dependent aspartate aminotransferase-like (Major domain)"/>
    <property type="match status" value="1"/>
</dbReference>
<dbReference type="InterPro" id="IPR015424">
    <property type="entry name" value="PyrdxlP-dep_Trfase"/>
</dbReference>
<evidence type="ECO:0000313" key="8">
    <source>
        <dbReference type="EMBL" id="AMB99214.1"/>
    </source>
</evidence>
<dbReference type="Gene3D" id="3.90.1150.10">
    <property type="entry name" value="Aspartate Aminotransferase, domain 1"/>
    <property type="match status" value="1"/>
</dbReference>
<dbReference type="InterPro" id="IPR004839">
    <property type="entry name" value="Aminotransferase_I/II_large"/>
</dbReference>
<dbReference type="CDD" id="cd00609">
    <property type="entry name" value="AAT_like"/>
    <property type="match status" value="1"/>
</dbReference>
<dbReference type="PANTHER" id="PTHR46383">
    <property type="entry name" value="ASPARTATE AMINOTRANSFERASE"/>
    <property type="match status" value="1"/>
</dbReference>
<gene>
    <name evidence="8" type="ORF">AWM75_03975</name>
</gene>
<evidence type="ECO:0000259" key="7">
    <source>
        <dbReference type="Pfam" id="PF00155"/>
    </source>
</evidence>
<keyword evidence="4 6" id="KW-0808">Transferase</keyword>
<evidence type="ECO:0000256" key="1">
    <source>
        <dbReference type="ARBA" id="ARBA00001933"/>
    </source>
</evidence>